<protein>
    <submittedName>
        <fullName evidence="1">Uncharacterized protein</fullName>
    </submittedName>
</protein>
<evidence type="ECO:0000313" key="1">
    <source>
        <dbReference type="EMBL" id="KAI7757707.1"/>
    </source>
</evidence>
<keyword evidence="2" id="KW-1185">Reference proteome</keyword>
<sequence length="98" mass="11434">MEYYECEVSYIFTTPIITLNYVHPTPILQAENQLQFSFDWKKSRKFPSIGKSHEGMLFQAGSRLFFSFYFLNILNGKDSKFNDVGTAKSYMLAKHAKM</sequence>
<feature type="non-terminal residue" evidence="1">
    <location>
        <position position="98"/>
    </location>
</feature>
<proteinExistence type="predicted"/>
<evidence type="ECO:0000313" key="2">
    <source>
        <dbReference type="Proteomes" id="UP001206925"/>
    </source>
</evidence>
<gene>
    <name evidence="1" type="ORF">M8C21_014177</name>
</gene>
<organism evidence="1 2">
    <name type="scientific">Ambrosia artemisiifolia</name>
    <name type="common">Common ragweed</name>
    <dbReference type="NCBI Taxonomy" id="4212"/>
    <lineage>
        <taxon>Eukaryota</taxon>
        <taxon>Viridiplantae</taxon>
        <taxon>Streptophyta</taxon>
        <taxon>Embryophyta</taxon>
        <taxon>Tracheophyta</taxon>
        <taxon>Spermatophyta</taxon>
        <taxon>Magnoliopsida</taxon>
        <taxon>eudicotyledons</taxon>
        <taxon>Gunneridae</taxon>
        <taxon>Pentapetalae</taxon>
        <taxon>asterids</taxon>
        <taxon>campanulids</taxon>
        <taxon>Asterales</taxon>
        <taxon>Asteraceae</taxon>
        <taxon>Asteroideae</taxon>
        <taxon>Heliantheae alliance</taxon>
        <taxon>Heliantheae</taxon>
        <taxon>Ambrosia</taxon>
    </lineage>
</organism>
<accession>A0AAD5GVY2</accession>
<comment type="caution">
    <text evidence="1">The sequence shown here is derived from an EMBL/GenBank/DDBJ whole genome shotgun (WGS) entry which is preliminary data.</text>
</comment>
<dbReference type="Proteomes" id="UP001206925">
    <property type="component" value="Unassembled WGS sequence"/>
</dbReference>
<name>A0AAD5GVY2_AMBAR</name>
<reference evidence="1" key="1">
    <citation type="submission" date="2022-06" db="EMBL/GenBank/DDBJ databases">
        <title>Uncovering the hologenomic basis of an extraordinary plant invasion.</title>
        <authorList>
            <person name="Bieker V.C."/>
            <person name="Martin M.D."/>
            <person name="Gilbert T."/>
            <person name="Hodgins K."/>
            <person name="Battlay P."/>
            <person name="Petersen B."/>
            <person name="Wilson J."/>
        </authorList>
    </citation>
    <scope>NUCLEOTIDE SEQUENCE</scope>
    <source>
        <strain evidence="1">AA19_3_7</strain>
        <tissue evidence="1">Leaf</tissue>
    </source>
</reference>
<dbReference type="EMBL" id="JAMZMK010000080">
    <property type="protein sequence ID" value="KAI7757707.1"/>
    <property type="molecule type" value="Genomic_DNA"/>
</dbReference>
<dbReference type="AlphaFoldDB" id="A0AAD5GVY2"/>